<name>A0A151ZCA9_TIELA</name>
<evidence type="ECO:0000313" key="8">
    <source>
        <dbReference type="Proteomes" id="UP000076078"/>
    </source>
</evidence>
<keyword evidence="2 4" id="KW-0489">Methyltransferase</keyword>
<accession>A0A151ZCA9</accession>
<dbReference type="GO" id="GO:0008757">
    <property type="term" value="F:S-adenosylmethionine-dependent methyltransferase activity"/>
    <property type="evidence" value="ECO:0007669"/>
    <property type="project" value="UniProtKB-ARBA"/>
</dbReference>
<dbReference type="OMA" id="FVCDIAT"/>
<dbReference type="FunCoup" id="A0A151ZCA9">
    <property type="interactions" value="858"/>
</dbReference>
<comment type="caution">
    <text evidence="7">The sequence shown here is derived from an EMBL/GenBank/DDBJ whole genome shotgun (WGS) entry which is preliminary data.</text>
</comment>
<evidence type="ECO:0000256" key="2">
    <source>
        <dbReference type="ARBA" id="ARBA00022603"/>
    </source>
</evidence>
<evidence type="ECO:0000256" key="5">
    <source>
        <dbReference type="SAM" id="MobiDB-lite"/>
    </source>
</evidence>
<dbReference type="GO" id="GO:0032259">
    <property type="term" value="P:methylation"/>
    <property type="evidence" value="ECO:0007669"/>
    <property type="project" value="UniProtKB-KW"/>
</dbReference>
<feature type="region of interest" description="Disordered" evidence="5">
    <location>
        <begin position="1"/>
        <end position="29"/>
    </location>
</feature>
<evidence type="ECO:0000256" key="4">
    <source>
        <dbReference type="PIRNR" id="PIRNR037755"/>
    </source>
</evidence>
<reference evidence="7 8" key="1">
    <citation type="submission" date="2015-12" db="EMBL/GenBank/DDBJ databases">
        <title>Dictyostelia acquired genes for synthesis and detection of signals that induce cell-type specialization by lateral gene transfer from prokaryotes.</title>
        <authorList>
            <person name="Gloeckner G."/>
            <person name="Schaap P."/>
        </authorList>
    </citation>
    <scope>NUCLEOTIDE SEQUENCE [LARGE SCALE GENOMIC DNA]</scope>
    <source>
        <strain evidence="7 8">TK</strain>
    </source>
</reference>
<dbReference type="Proteomes" id="UP000076078">
    <property type="component" value="Unassembled WGS sequence"/>
</dbReference>
<gene>
    <name evidence="7" type="ORF">DLAC_07348</name>
</gene>
<dbReference type="CDD" id="cd02440">
    <property type="entry name" value="AdoMet_MTases"/>
    <property type="match status" value="1"/>
</dbReference>
<dbReference type="EC" id="2.1.1.-" evidence="4"/>
<evidence type="ECO:0000313" key="7">
    <source>
        <dbReference type="EMBL" id="KYQ91578.1"/>
    </source>
</evidence>
<dbReference type="OrthoDB" id="417697at2759"/>
<proteinExistence type="inferred from homology"/>
<feature type="region of interest" description="Disordered" evidence="5">
    <location>
        <begin position="146"/>
        <end position="181"/>
    </location>
</feature>
<dbReference type="EMBL" id="LODT01000034">
    <property type="protein sequence ID" value="KYQ91578.1"/>
    <property type="molecule type" value="Genomic_DNA"/>
</dbReference>
<protein>
    <recommendedName>
        <fullName evidence="4">tRNA N(3)-methylcytidine methyltransferase</fullName>
        <ecNumber evidence="4">2.1.1.-</ecNumber>
    </recommendedName>
</protein>
<dbReference type="Gene3D" id="3.40.50.150">
    <property type="entry name" value="Vaccinia Virus protein VP39"/>
    <property type="match status" value="1"/>
</dbReference>
<comment type="function">
    <text evidence="4">S-adenosyl-L-methionine-dependent methyltransferase.</text>
</comment>
<dbReference type="AlphaFoldDB" id="A0A151ZCA9"/>
<dbReference type="GO" id="GO:0008173">
    <property type="term" value="F:RNA methyltransferase activity"/>
    <property type="evidence" value="ECO:0007669"/>
    <property type="project" value="UniProtKB-ARBA"/>
</dbReference>
<evidence type="ECO:0000256" key="1">
    <source>
        <dbReference type="ARBA" id="ARBA00009725"/>
    </source>
</evidence>
<dbReference type="InterPro" id="IPR026113">
    <property type="entry name" value="METTL2/6/8-like"/>
</dbReference>
<evidence type="ECO:0000259" key="6">
    <source>
        <dbReference type="Pfam" id="PF08242"/>
    </source>
</evidence>
<comment type="similarity">
    <text evidence="1 4">Belongs to the methyltransferase superfamily. METL family.</text>
</comment>
<keyword evidence="3 4" id="KW-0808">Transferase</keyword>
<evidence type="ECO:0000256" key="3">
    <source>
        <dbReference type="ARBA" id="ARBA00022679"/>
    </source>
</evidence>
<dbReference type="STRING" id="361077.A0A151ZCA9"/>
<keyword evidence="8" id="KW-1185">Reference proteome</keyword>
<dbReference type="Pfam" id="PF08242">
    <property type="entry name" value="Methyltransf_12"/>
    <property type="match status" value="1"/>
</dbReference>
<dbReference type="PANTHER" id="PTHR22809">
    <property type="entry name" value="METHYLTRANSFERASE-RELATED"/>
    <property type="match status" value="1"/>
</dbReference>
<dbReference type="InterPro" id="IPR013217">
    <property type="entry name" value="Methyltransf_12"/>
</dbReference>
<dbReference type="InterPro" id="IPR029063">
    <property type="entry name" value="SAM-dependent_MTases_sf"/>
</dbReference>
<sequence>MSTSNEKNDKTWNGHDLDGKKKKEHWNNNDLEGKKWVDMNTKYSGATTEKSVIDQEISNETSWDNVDWDFVKEQTAKYILEKETQVISSEEKNKYEQNAMNHWDVFYKNNKDKFFKDRTYLHLEFPELNPMSLNRDQTRIYFSDKKENPQVQQSNNSNNNNNNKNNNDENEEVENREKEEKDEIVEEKDKWWKFVTELKKDECKGTVMEVGCGAGNAVFPILKINPEKYFYAFDFSPNAVKLVKSHPNYNEDRLTAFVCDIATQQLPMFIKDNSIDITLMIFVLSAISPERFDHVLSTIYKSLKPGGVVYVRDYGLYDLTQLRFLAKQGRKLDEHFYLRSDGTRTYFFTKEILQAAFEKVGFITEFSSYETRELRNRKRMISMYRVWVRGKFVKPLEETNNNNNTTTTTTSTSTQ</sequence>
<dbReference type="PIRSF" id="PIRSF037755">
    <property type="entry name" value="Mettl2_prd"/>
    <property type="match status" value="1"/>
</dbReference>
<dbReference type="InParanoid" id="A0A151ZCA9"/>
<feature type="compositionally biased region" description="Low complexity" evidence="5">
    <location>
        <begin position="155"/>
        <end position="165"/>
    </location>
</feature>
<organism evidence="7 8">
    <name type="scientific">Tieghemostelium lacteum</name>
    <name type="common">Slime mold</name>
    <name type="synonym">Dictyostelium lacteum</name>
    <dbReference type="NCBI Taxonomy" id="361077"/>
    <lineage>
        <taxon>Eukaryota</taxon>
        <taxon>Amoebozoa</taxon>
        <taxon>Evosea</taxon>
        <taxon>Eumycetozoa</taxon>
        <taxon>Dictyostelia</taxon>
        <taxon>Dictyosteliales</taxon>
        <taxon>Raperosteliaceae</taxon>
        <taxon>Tieghemostelium</taxon>
    </lineage>
</organism>
<dbReference type="SUPFAM" id="SSF53335">
    <property type="entry name" value="S-adenosyl-L-methionine-dependent methyltransferases"/>
    <property type="match status" value="1"/>
</dbReference>
<feature type="domain" description="Methyltransferase type 12" evidence="6">
    <location>
        <begin position="208"/>
        <end position="309"/>
    </location>
</feature>
<dbReference type="PANTHER" id="PTHR22809:SF5">
    <property type="entry name" value="TRNA N(3)-METHYLCYTIDINE METHYLTRANSFERASE METTL6"/>
    <property type="match status" value="1"/>
</dbReference>